<keyword evidence="1" id="KW-0812">Transmembrane</keyword>
<comment type="caution">
    <text evidence="2">The sequence shown here is derived from an EMBL/GenBank/DDBJ whole genome shotgun (WGS) entry which is preliminary data.</text>
</comment>
<proteinExistence type="predicted"/>
<keyword evidence="1" id="KW-1133">Transmembrane helix</keyword>
<sequence length="54" mass="5782">MFIISLILFLGGFALFGLAFNIDDFQGVVFAAGIIAVCLAMALPMHFGSTQKSR</sequence>
<dbReference type="EMBL" id="JAGFOA010000003">
    <property type="protein sequence ID" value="MBO3663598.1"/>
    <property type="molecule type" value="Genomic_DNA"/>
</dbReference>
<accession>A0A939TMW4</accession>
<evidence type="ECO:0000256" key="1">
    <source>
        <dbReference type="SAM" id="Phobius"/>
    </source>
</evidence>
<evidence type="ECO:0000313" key="2">
    <source>
        <dbReference type="EMBL" id="MBO3663598.1"/>
    </source>
</evidence>
<reference evidence="2" key="1">
    <citation type="submission" date="2021-03" db="EMBL/GenBank/DDBJ databases">
        <title>Microbacterium sp. nov., a novel actinobacterium isolated from cow dung.</title>
        <authorList>
            <person name="Zhang L."/>
        </authorList>
    </citation>
    <scope>NUCLEOTIDE SEQUENCE</scope>
    <source>
        <strain evidence="2">NEAU-LLB</strain>
    </source>
</reference>
<evidence type="ECO:0000313" key="3">
    <source>
        <dbReference type="Proteomes" id="UP000680132"/>
    </source>
</evidence>
<dbReference type="RefSeq" id="WP_208502846.1">
    <property type="nucleotide sequence ID" value="NZ_JAGFOA010000003.1"/>
</dbReference>
<dbReference type="AlphaFoldDB" id="A0A939TMW4"/>
<gene>
    <name evidence="2" type="ORF">J5V96_08725</name>
</gene>
<keyword evidence="3" id="KW-1185">Reference proteome</keyword>
<keyword evidence="1" id="KW-0472">Membrane</keyword>
<protein>
    <submittedName>
        <fullName evidence="2">Uncharacterized protein</fullName>
    </submittedName>
</protein>
<dbReference type="Proteomes" id="UP000680132">
    <property type="component" value="Unassembled WGS sequence"/>
</dbReference>
<name>A0A939TMW4_9MICO</name>
<feature type="transmembrane region" description="Helical" evidence="1">
    <location>
        <begin position="29"/>
        <end position="48"/>
    </location>
</feature>
<organism evidence="2 3">
    <name type="scientific">Microbacterium stercoris</name>
    <dbReference type="NCBI Taxonomy" id="2820289"/>
    <lineage>
        <taxon>Bacteria</taxon>
        <taxon>Bacillati</taxon>
        <taxon>Actinomycetota</taxon>
        <taxon>Actinomycetes</taxon>
        <taxon>Micrococcales</taxon>
        <taxon>Microbacteriaceae</taxon>
        <taxon>Microbacterium</taxon>
    </lineage>
</organism>